<sequence length="75" mass="8729">MSLVLDPFGDVISDVMREEGLLYCAFDPDDILEPKQFHDLSGSYNRFDIFDPRVNRRRVEPISFPPAHRPRPPMP</sequence>
<evidence type="ECO:0000313" key="1">
    <source>
        <dbReference type="EMBL" id="MER7179954.1"/>
    </source>
</evidence>
<comment type="caution">
    <text evidence="1">The sequence shown here is derived from an EMBL/GenBank/DDBJ whole genome shotgun (WGS) entry which is preliminary data.</text>
</comment>
<name>A0ABV1WSX2_9ACTN</name>
<dbReference type="Proteomes" id="UP001474181">
    <property type="component" value="Unassembled WGS sequence"/>
</dbReference>
<reference evidence="1 2" key="1">
    <citation type="submission" date="2024-06" db="EMBL/GenBank/DDBJ databases">
        <title>The Natural Products Discovery Center: Release of the First 8490 Sequenced Strains for Exploring Actinobacteria Biosynthetic Diversity.</title>
        <authorList>
            <person name="Kalkreuter E."/>
            <person name="Kautsar S.A."/>
            <person name="Yang D."/>
            <person name="Bader C.D."/>
            <person name="Teijaro C.N."/>
            <person name="Fluegel L."/>
            <person name="Davis C.M."/>
            <person name="Simpson J.R."/>
            <person name="Lauterbach L."/>
            <person name="Steele A.D."/>
            <person name="Gui C."/>
            <person name="Meng S."/>
            <person name="Li G."/>
            <person name="Viehrig K."/>
            <person name="Ye F."/>
            <person name="Su P."/>
            <person name="Kiefer A.F."/>
            <person name="Nichols A."/>
            <person name="Cepeda A.J."/>
            <person name="Yan W."/>
            <person name="Fan B."/>
            <person name="Jiang Y."/>
            <person name="Adhikari A."/>
            <person name="Zheng C.-J."/>
            <person name="Schuster L."/>
            <person name="Cowan T.M."/>
            <person name="Smanski M.J."/>
            <person name="Chevrette M.G."/>
            <person name="De Carvalho L.P.S."/>
            <person name="Shen B."/>
        </authorList>
    </citation>
    <scope>NUCLEOTIDE SEQUENCE [LARGE SCALE GENOMIC DNA]</scope>
    <source>
        <strain evidence="1 2">NPDC000234</strain>
    </source>
</reference>
<proteinExistence type="predicted"/>
<gene>
    <name evidence="1" type="ORF">ABT404_10815</name>
</gene>
<dbReference type="RefSeq" id="WP_350779593.1">
    <property type="nucleotide sequence ID" value="NZ_JBEPEK010000057.1"/>
</dbReference>
<evidence type="ECO:0000313" key="2">
    <source>
        <dbReference type="Proteomes" id="UP001474181"/>
    </source>
</evidence>
<dbReference type="SUPFAM" id="SSF56317">
    <property type="entry name" value="Carbon-nitrogen hydrolase"/>
    <property type="match status" value="1"/>
</dbReference>
<dbReference type="EMBL" id="JBEPEK010000057">
    <property type="protein sequence ID" value="MER7179954.1"/>
    <property type="molecule type" value="Genomic_DNA"/>
</dbReference>
<evidence type="ECO:0008006" key="3">
    <source>
        <dbReference type="Google" id="ProtNLM"/>
    </source>
</evidence>
<protein>
    <recommendedName>
        <fullName evidence="3">CN hydrolase domain-containing protein</fullName>
    </recommendedName>
</protein>
<keyword evidence="2" id="KW-1185">Reference proteome</keyword>
<accession>A0ABV1WSX2</accession>
<dbReference type="InterPro" id="IPR036526">
    <property type="entry name" value="C-N_Hydrolase_sf"/>
</dbReference>
<organism evidence="1 2">
    <name type="scientific">Streptomyces hyaluromycini</name>
    <dbReference type="NCBI Taxonomy" id="1377993"/>
    <lineage>
        <taxon>Bacteria</taxon>
        <taxon>Bacillati</taxon>
        <taxon>Actinomycetota</taxon>
        <taxon>Actinomycetes</taxon>
        <taxon>Kitasatosporales</taxon>
        <taxon>Streptomycetaceae</taxon>
        <taxon>Streptomyces</taxon>
    </lineage>
</organism>